<dbReference type="PANTHER" id="PTHR43767:SF8">
    <property type="entry name" value="LONG-CHAIN-FATTY-ACID--COA LIGASE"/>
    <property type="match status" value="1"/>
</dbReference>
<dbReference type="PANTHER" id="PTHR43767">
    <property type="entry name" value="LONG-CHAIN-FATTY-ACID--COA LIGASE"/>
    <property type="match status" value="1"/>
</dbReference>
<organism evidence="3 4">
    <name type="scientific">Methylocaldum marinum</name>
    <dbReference type="NCBI Taxonomy" id="1432792"/>
    <lineage>
        <taxon>Bacteria</taxon>
        <taxon>Pseudomonadati</taxon>
        <taxon>Pseudomonadota</taxon>
        <taxon>Gammaproteobacteria</taxon>
        <taxon>Methylococcales</taxon>
        <taxon>Methylococcaceae</taxon>
        <taxon>Methylocaldum</taxon>
    </lineage>
</organism>
<evidence type="ECO:0000313" key="4">
    <source>
        <dbReference type="Proteomes" id="UP000266313"/>
    </source>
</evidence>
<dbReference type="KEGG" id="mmai:sS8_2681"/>
<keyword evidence="1 3" id="KW-0436">Ligase</keyword>
<proteinExistence type="predicted"/>
<dbReference type="EMBL" id="AP017928">
    <property type="protein sequence ID" value="BBA34628.1"/>
    <property type="molecule type" value="Genomic_DNA"/>
</dbReference>
<dbReference type="SUPFAM" id="SSF56801">
    <property type="entry name" value="Acetyl-CoA synthetase-like"/>
    <property type="match status" value="1"/>
</dbReference>
<dbReference type="Gene3D" id="3.40.50.12780">
    <property type="entry name" value="N-terminal domain of ligase-like"/>
    <property type="match status" value="1"/>
</dbReference>
<accession>A0A250KSK7</accession>
<dbReference type="InterPro" id="IPR000873">
    <property type="entry name" value="AMP-dep_synth/lig_dom"/>
</dbReference>
<keyword evidence="4" id="KW-1185">Reference proteome</keyword>
<evidence type="ECO:0000313" key="3">
    <source>
        <dbReference type="EMBL" id="BBA34628.1"/>
    </source>
</evidence>
<dbReference type="AlphaFoldDB" id="A0A250KSK7"/>
<name>A0A250KSK7_9GAMM</name>
<dbReference type="Proteomes" id="UP000266313">
    <property type="component" value="Chromosome"/>
</dbReference>
<dbReference type="GO" id="GO:0016874">
    <property type="term" value="F:ligase activity"/>
    <property type="evidence" value="ECO:0007669"/>
    <property type="project" value="UniProtKB-KW"/>
</dbReference>
<reference evidence="3 4" key="1">
    <citation type="submission" date="2016-12" db="EMBL/GenBank/DDBJ databases">
        <title>Genome sequencing of Methylocaldum marinum.</title>
        <authorList>
            <person name="Takeuchi M."/>
            <person name="Kamagata Y."/>
            <person name="Hiraoka S."/>
            <person name="Oshima K."/>
            <person name="Hattori M."/>
            <person name="Iwasaki W."/>
        </authorList>
    </citation>
    <scope>NUCLEOTIDE SEQUENCE [LARGE SCALE GENOMIC DNA]</scope>
    <source>
        <strain evidence="3 4">S8</strain>
    </source>
</reference>
<feature type="domain" description="AMP-dependent synthetase/ligase" evidence="2">
    <location>
        <begin position="78"/>
        <end position="245"/>
    </location>
</feature>
<sequence length="400" mass="44063">MVNLCENRYRFLVAFAAALLKGQINLLPPSRAPRVLQQIKEKYCQLYCLVDGVESPGGLDMIAQYDCSARLASPQDTRILEVPGDRVAAIAFTSGSTGQPQAHIKTWRTLWESIQLIAASLGLERKKSATVVATVPPQHMYGLEASILLPLCFGGVTVCSGKPFFPADIHAALECCPKPRILVTTPLHIRALVKAGAALPEIEFILSATSPLSRDLAVKAEILFRTRVLEIYGCTEAGSIASRRTCREDMWQAFEGVRFHEKGGKSWVDAAHLSESVILNDLIECRSARRFKLLGRKADVVNIAGKRTSLDALNHVLNEIEGVRDGVFFLPEGPEGVVRLIVFAVAPGKTKDDLLAELQTRIDPVFLPRRIYLLNKLPRSETGKLPRQTLMELAEDLSML</sequence>
<dbReference type="Pfam" id="PF00501">
    <property type="entry name" value="AMP-binding"/>
    <property type="match status" value="1"/>
</dbReference>
<gene>
    <name evidence="3" type="ORF">sS8_2681</name>
</gene>
<dbReference type="InterPro" id="IPR045851">
    <property type="entry name" value="AMP-bd_C_sf"/>
</dbReference>
<protein>
    <submittedName>
        <fullName evidence="3">Putative 4-coumarate--CoA ligase</fullName>
    </submittedName>
</protein>
<dbReference type="InterPro" id="IPR050237">
    <property type="entry name" value="ATP-dep_AMP-bd_enzyme"/>
</dbReference>
<dbReference type="InterPro" id="IPR042099">
    <property type="entry name" value="ANL_N_sf"/>
</dbReference>
<dbReference type="Gene3D" id="3.30.300.30">
    <property type="match status" value="1"/>
</dbReference>
<evidence type="ECO:0000259" key="2">
    <source>
        <dbReference type="Pfam" id="PF00501"/>
    </source>
</evidence>
<evidence type="ECO:0000256" key="1">
    <source>
        <dbReference type="ARBA" id="ARBA00022598"/>
    </source>
</evidence>